<keyword evidence="2" id="KW-0493">Microtubule</keyword>
<keyword evidence="5" id="KW-0863">Zinc-finger</keyword>
<dbReference type="GO" id="GO:0005525">
    <property type="term" value="F:GTP binding"/>
    <property type="evidence" value="ECO:0007669"/>
    <property type="project" value="UniProtKB-KW"/>
</dbReference>
<evidence type="ECO:0000256" key="1">
    <source>
        <dbReference type="ARBA" id="ARBA00009636"/>
    </source>
</evidence>
<dbReference type="PANTHER" id="PTHR12321:SF172">
    <property type="entry name" value="PHD FINGER PROTEIN ALFIN-LIKE 9"/>
    <property type="match status" value="1"/>
</dbReference>
<dbReference type="AlphaFoldDB" id="A0AA36A4G2"/>
<evidence type="ECO:0000313" key="10">
    <source>
        <dbReference type="Proteomes" id="UP001177003"/>
    </source>
</evidence>
<evidence type="ECO:0000259" key="8">
    <source>
        <dbReference type="Pfam" id="PF12165"/>
    </source>
</evidence>
<keyword evidence="5" id="KW-0156">Chromatin regulator</keyword>
<keyword evidence="4" id="KW-0342">GTP-binding</keyword>
<feature type="transmembrane region" description="Helical" evidence="7">
    <location>
        <begin position="235"/>
        <end position="256"/>
    </location>
</feature>
<dbReference type="PANTHER" id="PTHR12321">
    <property type="entry name" value="CPG BINDING PROTEIN"/>
    <property type="match status" value="1"/>
</dbReference>
<keyword evidence="7" id="KW-0472">Membrane</keyword>
<dbReference type="GO" id="GO:0007017">
    <property type="term" value="P:microtubule-based process"/>
    <property type="evidence" value="ECO:0007669"/>
    <property type="project" value="InterPro"/>
</dbReference>
<keyword evidence="7" id="KW-0812">Transmembrane</keyword>
<name>A0AA36A4G2_LACSI</name>
<comment type="domain">
    <text evidence="5">The PHD-type zinc finger mediates the binding to H3K4me3.</text>
</comment>
<comment type="subunit">
    <text evidence="5">Interacts with H3K4me3 and to a lesser extent with H3K4me2.</text>
</comment>
<dbReference type="Proteomes" id="UP001177003">
    <property type="component" value="Chromosome 9"/>
</dbReference>
<feature type="region of interest" description="Disordered" evidence="6">
    <location>
        <begin position="110"/>
        <end position="147"/>
    </location>
</feature>
<dbReference type="EMBL" id="OX465085">
    <property type="protein sequence ID" value="CAI9304268.1"/>
    <property type="molecule type" value="Genomic_DNA"/>
</dbReference>
<comment type="similarity">
    <text evidence="5">Belongs to the Alfin family.</text>
</comment>
<dbReference type="GO" id="GO:0006325">
    <property type="term" value="P:chromatin organization"/>
    <property type="evidence" value="ECO:0007669"/>
    <property type="project" value="UniProtKB-UniRule"/>
</dbReference>
<evidence type="ECO:0000256" key="4">
    <source>
        <dbReference type="ARBA" id="ARBA00023134"/>
    </source>
</evidence>
<protein>
    <recommendedName>
        <fullName evidence="5">PHD finger protein ALFIN-LIKE</fullName>
    </recommendedName>
</protein>
<feature type="domain" description="Alfin N-terminal" evidence="8">
    <location>
        <begin position="58"/>
        <end position="100"/>
    </location>
</feature>
<dbReference type="GO" id="GO:0042393">
    <property type="term" value="F:histone binding"/>
    <property type="evidence" value="ECO:0007669"/>
    <property type="project" value="UniProtKB-UniRule"/>
</dbReference>
<gene>
    <name evidence="9" type="ORF">LSALG_LOCUS42664</name>
</gene>
<feature type="transmembrane region" description="Helical" evidence="7">
    <location>
        <begin position="55"/>
        <end position="73"/>
    </location>
</feature>
<dbReference type="GO" id="GO:0008270">
    <property type="term" value="F:zinc ion binding"/>
    <property type="evidence" value="ECO:0007669"/>
    <property type="project" value="UniProtKB-KW"/>
</dbReference>
<evidence type="ECO:0000256" key="6">
    <source>
        <dbReference type="SAM" id="MobiDB-lite"/>
    </source>
</evidence>
<evidence type="ECO:0000256" key="5">
    <source>
        <dbReference type="RuleBase" id="RU369089"/>
    </source>
</evidence>
<dbReference type="GO" id="GO:0006355">
    <property type="term" value="P:regulation of DNA-templated transcription"/>
    <property type="evidence" value="ECO:0007669"/>
    <property type="project" value="UniProtKB-UniRule"/>
</dbReference>
<dbReference type="Pfam" id="PF12165">
    <property type="entry name" value="Alfin"/>
    <property type="match status" value="1"/>
</dbReference>
<keyword evidence="5" id="KW-0479">Metal-binding</keyword>
<keyword evidence="5" id="KW-0862">Zinc</keyword>
<dbReference type="InterPro" id="IPR000217">
    <property type="entry name" value="Tubulin"/>
</dbReference>
<keyword evidence="7" id="KW-1133">Transmembrane helix</keyword>
<evidence type="ECO:0000313" key="9">
    <source>
        <dbReference type="EMBL" id="CAI9304268.1"/>
    </source>
</evidence>
<keyword evidence="5" id="KW-0539">Nucleus</keyword>
<dbReference type="Gene3D" id="3.40.50.1440">
    <property type="entry name" value="Tubulin/FtsZ, GTPase domain"/>
    <property type="match status" value="1"/>
</dbReference>
<evidence type="ECO:0000256" key="7">
    <source>
        <dbReference type="SAM" id="Phobius"/>
    </source>
</evidence>
<comment type="subcellular location">
    <subcellularLocation>
        <location evidence="5">Nucleus</location>
    </subcellularLocation>
</comment>
<dbReference type="GO" id="GO:0003712">
    <property type="term" value="F:transcription coregulator activity"/>
    <property type="evidence" value="ECO:0007669"/>
    <property type="project" value="TreeGrafter"/>
</dbReference>
<proteinExistence type="inferred from homology"/>
<dbReference type="PRINTS" id="PR01161">
    <property type="entry name" value="TUBULIN"/>
</dbReference>
<dbReference type="GO" id="GO:0000976">
    <property type="term" value="F:transcription cis-regulatory region binding"/>
    <property type="evidence" value="ECO:0007669"/>
    <property type="project" value="TreeGrafter"/>
</dbReference>
<accession>A0AA36A4G2</accession>
<dbReference type="GO" id="GO:0005874">
    <property type="term" value="C:microtubule"/>
    <property type="evidence" value="ECO:0007669"/>
    <property type="project" value="UniProtKB-KW"/>
</dbReference>
<keyword evidence="10" id="KW-1185">Reference proteome</keyword>
<keyword evidence="3" id="KW-0547">Nucleotide-binding</keyword>
<keyword evidence="5" id="KW-0804">Transcription</keyword>
<reference evidence="9" key="1">
    <citation type="submission" date="2023-04" db="EMBL/GenBank/DDBJ databases">
        <authorList>
            <person name="Vijverberg K."/>
            <person name="Xiong W."/>
            <person name="Schranz E."/>
        </authorList>
    </citation>
    <scope>NUCLEOTIDE SEQUENCE</scope>
</reference>
<dbReference type="SUPFAM" id="SSF52490">
    <property type="entry name" value="Tubulin nucleotide-binding domain-like"/>
    <property type="match status" value="1"/>
</dbReference>
<dbReference type="InterPro" id="IPR045104">
    <property type="entry name" value="Alfin"/>
</dbReference>
<comment type="similarity">
    <text evidence="1">Belongs to the tubulin family.</text>
</comment>
<feature type="compositionally biased region" description="Low complexity" evidence="6">
    <location>
        <begin position="110"/>
        <end position="122"/>
    </location>
</feature>
<dbReference type="InterPro" id="IPR036525">
    <property type="entry name" value="Tubulin/FtsZ_GTPase_sf"/>
</dbReference>
<dbReference type="GO" id="GO:0005634">
    <property type="term" value="C:nucleus"/>
    <property type="evidence" value="ECO:0007669"/>
    <property type="project" value="UniProtKB-SubCell"/>
</dbReference>
<dbReference type="InterPro" id="IPR021998">
    <property type="entry name" value="Alfin_N"/>
</dbReference>
<organism evidence="9 10">
    <name type="scientific">Lactuca saligna</name>
    <name type="common">Willowleaf lettuce</name>
    <dbReference type="NCBI Taxonomy" id="75948"/>
    <lineage>
        <taxon>Eukaryota</taxon>
        <taxon>Viridiplantae</taxon>
        <taxon>Streptophyta</taxon>
        <taxon>Embryophyta</taxon>
        <taxon>Tracheophyta</taxon>
        <taxon>Spermatophyta</taxon>
        <taxon>Magnoliopsida</taxon>
        <taxon>eudicotyledons</taxon>
        <taxon>Gunneridae</taxon>
        <taxon>Pentapetalae</taxon>
        <taxon>asterids</taxon>
        <taxon>campanulids</taxon>
        <taxon>Asterales</taxon>
        <taxon>Asteraceae</taxon>
        <taxon>Cichorioideae</taxon>
        <taxon>Cichorieae</taxon>
        <taxon>Lactucinae</taxon>
        <taxon>Lactuca</taxon>
    </lineage>
</organism>
<evidence type="ECO:0000256" key="2">
    <source>
        <dbReference type="ARBA" id="ARBA00022701"/>
    </source>
</evidence>
<sequence length="262" mass="29989">MQWVHPSTSGFQVCHTLRGETGSGMCTLLISKIREEYLDRMMMTFSVFPSPKKRLASFSCCSWLLSFAFYFGARFGFDKADMKCLFNMINDLPTIFEVVSRAAKKQVKYKSNVSNHSSSKSKSNSKELLKKRNQKPAPPATSMRTNEDEPEINNITVILHHKELELSQLKEQIEMNKQALKPFWIKTVDYWGEGESVEVVGSFNGWNHGDKLDLQPSSNITDPIEFRNSRLWRSMLWLVGCLLPFGAFLTRVLMYVPLAPLS</sequence>
<evidence type="ECO:0000256" key="3">
    <source>
        <dbReference type="ARBA" id="ARBA00022741"/>
    </source>
</evidence>
<keyword evidence="5" id="KW-0805">Transcription regulation</keyword>
<comment type="function">
    <text evidence="5">Histone-binding component that specifically recognizes H3 tails trimethylated on 'Lys-4' (H3K4me3), which mark transcription start sites of virtually all active genes.</text>
</comment>